<gene>
    <name evidence="1" type="ORF">H0235_017455</name>
</gene>
<proteinExistence type="predicted"/>
<comment type="caution">
    <text evidence="1">The sequence shown here is derived from an EMBL/GenBank/DDBJ whole genome shotgun (WGS) entry which is preliminary data.</text>
</comment>
<keyword evidence="2" id="KW-1185">Reference proteome</keyword>
<evidence type="ECO:0000313" key="1">
    <source>
        <dbReference type="EMBL" id="KAF7392456.1"/>
    </source>
</evidence>
<dbReference type="Proteomes" id="UP000600918">
    <property type="component" value="Unassembled WGS sequence"/>
</dbReference>
<organism evidence="1 2">
    <name type="scientific">Vespula pensylvanica</name>
    <name type="common">Western yellow jacket</name>
    <name type="synonym">Wasp</name>
    <dbReference type="NCBI Taxonomy" id="30213"/>
    <lineage>
        <taxon>Eukaryota</taxon>
        <taxon>Metazoa</taxon>
        <taxon>Ecdysozoa</taxon>
        <taxon>Arthropoda</taxon>
        <taxon>Hexapoda</taxon>
        <taxon>Insecta</taxon>
        <taxon>Pterygota</taxon>
        <taxon>Neoptera</taxon>
        <taxon>Endopterygota</taxon>
        <taxon>Hymenoptera</taxon>
        <taxon>Apocrita</taxon>
        <taxon>Aculeata</taxon>
        <taxon>Vespoidea</taxon>
        <taxon>Vespidae</taxon>
        <taxon>Vespinae</taxon>
        <taxon>Vespula</taxon>
    </lineage>
</organism>
<reference evidence="1" key="1">
    <citation type="journal article" date="2020" name="G3 (Bethesda)">
        <title>High-Quality Assemblies for Three Invasive Social Wasps from the &lt;i&gt;Vespula&lt;/i&gt; Genus.</title>
        <authorList>
            <person name="Harrop T.W.R."/>
            <person name="Guhlin J."/>
            <person name="McLaughlin G.M."/>
            <person name="Permina E."/>
            <person name="Stockwell P."/>
            <person name="Gilligan J."/>
            <person name="Le Lec M.F."/>
            <person name="Gruber M.A.M."/>
            <person name="Quinn O."/>
            <person name="Lovegrove M."/>
            <person name="Duncan E.J."/>
            <person name="Remnant E.J."/>
            <person name="Van Eeckhoven J."/>
            <person name="Graham B."/>
            <person name="Knapp R.A."/>
            <person name="Langford K.W."/>
            <person name="Kronenberg Z."/>
            <person name="Press M.O."/>
            <person name="Eacker S.M."/>
            <person name="Wilson-Rankin E.E."/>
            <person name="Purcell J."/>
            <person name="Lester P.J."/>
            <person name="Dearden P.K."/>
        </authorList>
    </citation>
    <scope>NUCLEOTIDE SEQUENCE</scope>
    <source>
        <strain evidence="1">Volc-1</strain>
    </source>
</reference>
<evidence type="ECO:0000313" key="2">
    <source>
        <dbReference type="Proteomes" id="UP000600918"/>
    </source>
</evidence>
<dbReference type="AlphaFoldDB" id="A0A834JRW4"/>
<sequence>MADEKVKIHLKLKFLDGLRCDTDEDKQVGLDKVHSTQTNTGGEEELSVIFTSVVKKTFAMITDKQMKLSDQKMVIDETNIGRSNQSEGNKQ</sequence>
<dbReference type="EMBL" id="JACSDY010000022">
    <property type="protein sequence ID" value="KAF7392456.1"/>
    <property type="molecule type" value="Genomic_DNA"/>
</dbReference>
<accession>A0A834JRW4</accession>
<name>A0A834JRW4_VESPE</name>
<protein>
    <submittedName>
        <fullName evidence="1">Uncharacterized protein</fullName>
    </submittedName>
</protein>